<proteinExistence type="predicted"/>
<dbReference type="InterPro" id="IPR036116">
    <property type="entry name" value="FN3_sf"/>
</dbReference>
<reference evidence="2" key="1">
    <citation type="submission" date="2020-05" db="EMBL/GenBank/DDBJ databases">
        <authorList>
            <person name="Chiriac C."/>
            <person name="Salcher M."/>
            <person name="Ghai R."/>
            <person name="Kavagutti S V."/>
        </authorList>
    </citation>
    <scope>NUCLEOTIDE SEQUENCE</scope>
</reference>
<dbReference type="InterPro" id="IPR013783">
    <property type="entry name" value="Ig-like_fold"/>
</dbReference>
<organism evidence="2">
    <name type="scientific">freshwater metagenome</name>
    <dbReference type="NCBI Taxonomy" id="449393"/>
    <lineage>
        <taxon>unclassified sequences</taxon>
        <taxon>metagenomes</taxon>
        <taxon>ecological metagenomes</taxon>
    </lineage>
</organism>
<dbReference type="PANTHER" id="PTHR40274:SF3">
    <property type="entry name" value="VIRGINIAMYCIN B LYASE"/>
    <property type="match status" value="1"/>
</dbReference>
<protein>
    <submittedName>
        <fullName evidence="2">Unannotated protein</fullName>
    </submittedName>
</protein>
<evidence type="ECO:0000259" key="1">
    <source>
        <dbReference type="PROSITE" id="PS50853"/>
    </source>
</evidence>
<dbReference type="EMBL" id="CAESAN010000095">
    <property type="protein sequence ID" value="CAB4345652.1"/>
    <property type="molecule type" value="Genomic_DNA"/>
</dbReference>
<dbReference type="Gene3D" id="2.40.10.500">
    <property type="match status" value="2"/>
</dbReference>
<evidence type="ECO:0000313" key="2">
    <source>
        <dbReference type="EMBL" id="CAB4345652.1"/>
    </source>
</evidence>
<dbReference type="InterPro" id="IPR003961">
    <property type="entry name" value="FN3_dom"/>
</dbReference>
<dbReference type="SUPFAM" id="SSF49265">
    <property type="entry name" value="Fibronectin type III"/>
    <property type="match status" value="1"/>
</dbReference>
<dbReference type="AlphaFoldDB" id="A0A6J5ZWC7"/>
<dbReference type="PANTHER" id="PTHR40274">
    <property type="entry name" value="VIRGINIAMYCIN B LYASE"/>
    <property type="match status" value="1"/>
</dbReference>
<name>A0A6J5ZWC7_9ZZZZ</name>
<sequence length="407" mass="40843">MSKITPDGGSTILGTTGIRPSAITIDSVGNIYTANSGSNNVTKLTPGGTSTILGITGSYPEAITIDSVGNIYTANSGANNVTKLTPAGVSTTLGSTGNNPRAITVDLAGNIYTTNNGDGNVTKISPAGVTTTDWATTGFAQFGITLDPAGNVYTGSGATSSVWKITRAGVTTNNWAATGSNPTALTLDSAGNVYTANLFADNVSKITSSSYPAAPAKPAAPSAVLGNTGSRTATVSVAANPLSAANGAPSSYTVTAVQDASKRCTISFVQSSCVVSGLTNGTAYTFTAKAKLATWQTAASAPSGSVKPVAPVVPPAKPAVAWSSSAKAKTVTALISPVAGVTYTLTATNGSILKTGVCKNVTIKQGKLKVARRSCTLKLAKGTWNASVIPAKGSTKGTPNSKRFRFK</sequence>
<dbReference type="InterPro" id="IPR051344">
    <property type="entry name" value="Vgb"/>
</dbReference>
<accession>A0A6J5ZWC7</accession>
<feature type="domain" description="Fibronectin type-III" evidence="1">
    <location>
        <begin position="217"/>
        <end position="316"/>
    </location>
</feature>
<dbReference type="Gene3D" id="2.60.40.10">
    <property type="entry name" value="Immunoglobulins"/>
    <property type="match status" value="1"/>
</dbReference>
<gene>
    <name evidence="2" type="ORF">UFOPK3547_01138</name>
</gene>
<dbReference type="PROSITE" id="PS50853">
    <property type="entry name" value="FN3"/>
    <property type="match status" value="1"/>
</dbReference>
<dbReference type="SUPFAM" id="SSF63829">
    <property type="entry name" value="Calcium-dependent phosphotriesterase"/>
    <property type="match status" value="1"/>
</dbReference>